<keyword evidence="3" id="KW-1133">Transmembrane helix</keyword>
<evidence type="ECO:0000256" key="3">
    <source>
        <dbReference type="SAM" id="Phobius"/>
    </source>
</evidence>
<sequence length="278" mass="31076">MASVMPAWTRKRRMRAPPSRSVLGDLRETLGLWRLAASLGWLDVKLRYRGSALGPFWLTLSSVVMMASMGVLYARLFQINLHDYLPFLSVSQLLWQFGIANIIQESCTCFTEAENSIRSIRLPFGLQSLRLLVRNGIVIAHNLIVPIGIFALYDAWPGMIGLMSLPGLVLWSLDGFAACLFLGSLCARYRDLPPIVGAVLQVAFYITPVIWKPTQLGAKGWWLIYNPFYPLLEIVRAPLLGHVPDRTVVAVAVGVSVVFCMAALATFRHTRSRLAFWV</sequence>
<dbReference type="AlphaFoldDB" id="A0AA35UYJ6"/>
<feature type="transmembrane region" description="Helical" evidence="3">
    <location>
        <begin position="248"/>
        <end position="267"/>
    </location>
</feature>
<dbReference type="Proteomes" id="UP001176960">
    <property type="component" value="Unassembled WGS sequence"/>
</dbReference>
<keyword evidence="3" id="KW-0812">Transmembrane</keyword>
<gene>
    <name evidence="4" type="ORF">LMG32879_002679</name>
</gene>
<dbReference type="PANTHER" id="PTHR30413">
    <property type="entry name" value="INNER MEMBRANE TRANSPORT PERMEASE"/>
    <property type="match status" value="1"/>
</dbReference>
<evidence type="ECO:0000256" key="1">
    <source>
        <dbReference type="ARBA" id="ARBA00007783"/>
    </source>
</evidence>
<dbReference type="EMBL" id="CATKSH010000024">
    <property type="protein sequence ID" value="CAI9121825.1"/>
    <property type="molecule type" value="Genomic_DNA"/>
</dbReference>
<comment type="similarity">
    <text evidence="1">Belongs to the ABC-2 integral membrane protein family.</text>
</comment>
<keyword evidence="3" id="KW-0472">Membrane</keyword>
<dbReference type="PANTHER" id="PTHR30413:SF10">
    <property type="entry name" value="CAPSULE POLYSACCHARIDE EXPORT INNER-MEMBRANE PROTEIN CTRC"/>
    <property type="match status" value="1"/>
</dbReference>
<feature type="transmembrane region" description="Helical" evidence="3">
    <location>
        <begin position="159"/>
        <end position="182"/>
    </location>
</feature>
<accession>A0AA35UYJ6</accession>
<evidence type="ECO:0000256" key="2">
    <source>
        <dbReference type="ARBA" id="ARBA00022448"/>
    </source>
</evidence>
<protein>
    <submittedName>
        <fullName evidence="4">ABC transporter permease</fullName>
    </submittedName>
</protein>
<feature type="transmembrane region" description="Helical" evidence="3">
    <location>
        <begin position="194"/>
        <end position="211"/>
    </location>
</feature>
<comment type="caution">
    <text evidence="4">The sequence shown here is derived from an EMBL/GenBank/DDBJ whole genome shotgun (WGS) entry which is preliminary data.</text>
</comment>
<organism evidence="4 5">
    <name type="scientific">Brytella acorum</name>
    <dbReference type="NCBI Taxonomy" id="2959299"/>
    <lineage>
        <taxon>Bacteria</taxon>
        <taxon>Pseudomonadati</taxon>
        <taxon>Pseudomonadota</taxon>
        <taxon>Alphaproteobacteria</taxon>
        <taxon>Acetobacterales</taxon>
        <taxon>Acetobacteraceae</taxon>
        <taxon>Brytella</taxon>
    </lineage>
</organism>
<name>A0AA35UYJ6_9PROT</name>
<keyword evidence="5" id="KW-1185">Reference proteome</keyword>
<evidence type="ECO:0000313" key="5">
    <source>
        <dbReference type="Proteomes" id="UP001176960"/>
    </source>
</evidence>
<feature type="transmembrane region" description="Helical" evidence="3">
    <location>
        <begin position="54"/>
        <end position="74"/>
    </location>
</feature>
<dbReference type="GO" id="GO:0015920">
    <property type="term" value="P:lipopolysaccharide transport"/>
    <property type="evidence" value="ECO:0007669"/>
    <property type="project" value="TreeGrafter"/>
</dbReference>
<evidence type="ECO:0000313" key="4">
    <source>
        <dbReference type="EMBL" id="CAI9121825.1"/>
    </source>
</evidence>
<proteinExistence type="inferred from homology"/>
<keyword evidence="2" id="KW-0813">Transport</keyword>
<feature type="transmembrane region" description="Helical" evidence="3">
    <location>
        <begin position="131"/>
        <end position="153"/>
    </location>
</feature>
<dbReference type="RefSeq" id="WP_289840971.1">
    <property type="nucleotide sequence ID" value="NZ_CATKSH010000024.1"/>
</dbReference>
<reference evidence="4" key="1">
    <citation type="submission" date="2023-03" db="EMBL/GenBank/DDBJ databases">
        <authorList>
            <person name="Cleenwerck I."/>
        </authorList>
    </citation>
    <scope>NUCLEOTIDE SEQUENCE</scope>
    <source>
        <strain evidence="4">LMG 32879</strain>
    </source>
</reference>